<evidence type="ECO:0000313" key="2">
    <source>
        <dbReference type="Proteomes" id="UP001180737"/>
    </source>
</evidence>
<protein>
    <submittedName>
        <fullName evidence="1">Uncharacterized protein</fullName>
    </submittedName>
</protein>
<name>A0ABU2YNZ4_9ACTN</name>
<gene>
    <name evidence="1" type="ORF">RM704_00885</name>
</gene>
<dbReference type="Proteomes" id="UP001180737">
    <property type="component" value="Unassembled WGS sequence"/>
</dbReference>
<accession>A0ABU2YNZ4</accession>
<dbReference type="EMBL" id="JAVRFJ010000001">
    <property type="protein sequence ID" value="MDT0566053.1"/>
    <property type="molecule type" value="Genomic_DNA"/>
</dbReference>
<dbReference type="RefSeq" id="WP_192829709.1">
    <property type="nucleotide sequence ID" value="NZ_JAVRFJ010000001.1"/>
</dbReference>
<evidence type="ECO:0000313" key="1">
    <source>
        <dbReference type="EMBL" id="MDT0566053.1"/>
    </source>
</evidence>
<organism evidence="1 2">
    <name type="scientific">Streptomyces gottesmaniae</name>
    <dbReference type="NCBI Taxonomy" id="3075518"/>
    <lineage>
        <taxon>Bacteria</taxon>
        <taxon>Bacillati</taxon>
        <taxon>Actinomycetota</taxon>
        <taxon>Actinomycetes</taxon>
        <taxon>Kitasatosporales</taxon>
        <taxon>Streptomycetaceae</taxon>
        <taxon>Streptomyces</taxon>
    </lineage>
</organism>
<reference evidence="1" key="1">
    <citation type="submission" date="2024-05" db="EMBL/GenBank/DDBJ databases">
        <title>30 novel species of actinomycetes from the DSMZ collection.</title>
        <authorList>
            <person name="Nouioui I."/>
        </authorList>
    </citation>
    <scope>NUCLEOTIDE SEQUENCE</scope>
    <source>
        <strain evidence="1">DSM 3412</strain>
    </source>
</reference>
<comment type="caution">
    <text evidence="1">The sequence shown here is derived from an EMBL/GenBank/DDBJ whole genome shotgun (WGS) entry which is preliminary data.</text>
</comment>
<keyword evidence="2" id="KW-1185">Reference proteome</keyword>
<proteinExistence type="predicted"/>
<sequence length="94" mass="9666">MTSAHVRACAGDAEEWRKRWQEAAELLGEVGPGPEAEVGPAPRARGCALSGTGLRLPVPRLREAAGTTVVVLTPGARPLAERGTVRLGASAGLT</sequence>